<dbReference type="AlphaFoldDB" id="A0A540NVW8"/>
<reference evidence="1 2" key="1">
    <citation type="submission" date="2019-03" db="EMBL/GenBank/DDBJ databases">
        <title>Comparative genomic analyses of the sweetpotato soil rot pathogen, Streptomyces ipomoeae.</title>
        <authorList>
            <person name="Ruschel Soares N."/>
            <person name="Badger J.H."/>
            <person name="Huguet-Tapia J.C."/>
            <person name="Clark C.A."/>
            <person name="Pettis G.S."/>
        </authorList>
    </citation>
    <scope>NUCLEOTIDE SEQUENCE [LARGE SCALE GENOMIC DNA]</scope>
    <source>
        <strain evidence="1 2">88-35</strain>
    </source>
</reference>
<dbReference type="RefSeq" id="WP_141569818.1">
    <property type="nucleotide sequence ID" value="NZ_CP182305.1"/>
</dbReference>
<accession>A0A540NVW8</accession>
<gene>
    <name evidence="1" type="ORF">Sipo8835_46280</name>
</gene>
<evidence type="ECO:0000313" key="1">
    <source>
        <dbReference type="EMBL" id="TQE15199.1"/>
    </source>
</evidence>
<evidence type="ECO:0000313" key="2">
    <source>
        <dbReference type="Proteomes" id="UP000318720"/>
    </source>
</evidence>
<comment type="caution">
    <text evidence="1">The sequence shown here is derived from an EMBL/GenBank/DDBJ whole genome shotgun (WGS) entry which is preliminary data.</text>
</comment>
<name>A0A540NVW8_9ACTN</name>
<dbReference type="Proteomes" id="UP000318720">
    <property type="component" value="Unassembled WGS sequence"/>
</dbReference>
<protein>
    <submittedName>
        <fullName evidence="1">Uncharacterized protein</fullName>
    </submittedName>
</protein>
<dbReference type="EMBL" id="SPAZ01000371">
    <property type="protein sequence ID" value="TQE15199.1"/>
    <property type="molecule type" value="Genomic_DNA"/>
</dbReference>
<proteinExistence type="predicted"/>
<dbReference type="GeneID" id="301697228"/>
<organism evidence="1 2">
    <name type="scientific">Streptomyces ipomoeae</name>
    <dbReference type="NCBI Taxonomy" id="103232"/>
    <lineage>
        <taxon>Bacteria</taxon>
        <taxon>Bacillati</taxon>
        <taxon>Actinomycetota</taxon>
        <taxon>Actinomycetes</taxon>
        <taxon>Kitasatosporales</taxon>
        <taxon>Streptomycetaceae</taxon>
        <taxon>Streptomyces</taxon>
    </lineage>
</organism>
<sequence>MTLYTPLSGLPYPQSTDIANLPLHLQSLAEGVDGRTVLRYSTAADRDAAITTPATGMVAWLTAPGTLSYYTGSEWVAMGVWNTYTPAWTAETTNPAIGNGSLTGKYAIVGKTCHFTLLMQFGTTTTYGSGNYYLSYPVKAGALGGLPQHLGVATSASGRAVVSCQPTASTGATTYTLWGPASTSTSHLSQVGSGGVLGSAWASNNIIRVGGTYEVA</sequence>